<sequence length="276" mass="33166">MDSNVHQSAEMFNQMINYKGLYENLDIRNVSVEKIVDKFINENQTLVGLDYKRHHNRHFIVHFFNHSFIVRTFHLDHSQNLVYDFSTHANPIKVPGTLIQMKFYRHYDTDQLFLAALIFNGLYEIRLYEVQDNARIIDKELLHTFKIHERVVAIDVLHFDRNKYRLVTLIDSGWKQLDEFRLEVTTDDNDEQHSIICLTAQNALRIRTLRIQSHGFIVVANTTHWAAYRYHDQMAETVNYFQMRYFIRDVQLFSNGHRYYVGVATHNEQYIYQWKD</sequence>
<proteinExistence type="predicted"/>
<dbReference type="AlphaFoldDB" id="A0A1Y3BGK3"/>
<reference evidence="1 2" key="1">
    <citation type="submission" date="2017-03" db="EMBL/GenBank/DDBJ databases">
        <title>Genome Survey of Euroglyphus maynei.</title>
        <authorList>
            <person name="Arlian L.G."/>
            <person name="Morgan M.S."/>
            <person name="Rider S.D."/>
        </authorList>
    </citation>
    <scope>NUCLEOTIDE SEQUENCE [LARGE SCALE GENOMIC DNA]</scope>
    <source>
        <strain evidence="1">Arlian Lab</strain>
        <tissue evidence="1">Whole body</tissue>
    </source>
</reference>
<dbReference type="OrthoDB" id="6022258at2759"/>
<keyword evidence="2" id="KW-1185">Reference proteome</keyword>
<organism evidence="1 2">
    <name type="scientific">Euroglyphus maynei</name>
    <name type="common">Mayne's house dust mite</name>
    <dbReference type="NCBI Taxonomy" id="6958"/>
    <lineage>
        <taxon>Eukaryota</taxon>
        <taxon>Metazoa</taxon>
        <taxon>Ecdysozoa</taxon>
        <taxon>Arthropoda</taxon>
        <taxon>Chelicerata</taxon>
        <taxon>Arachnida</taxon>
        <taxon>Acari</taxon>
        <taxon>Acariformes</taxon>
        <taxon>Sarcoptiformes</taxon>
        <taxon>Astigmata</taxon>
        <taxon>Psoroptidia</taxon>
        <taxon>Analgoidea</taxon>
        <taxon>Pyroglyphidae</taxon>
        <taxon>Pyroglyphinae</taxon>
        <taxon>Euroglyphus</taxon>
    </lineage>
</organism>
<evidence type="ECO:0000313" key="1">
    <source>
        <dbReference type="EMBL" id="OTF79174.1"/>
    </source>
</evidence>
<feature type="non-terminal residue" evidence="1">
    <location>
        <position position="276"/>
    </location>
</feature>
<protein>
    <submittedName>
        <fullName evidence="1">Uncharacterized protein</fullName>
    </submittedName>
</protein>
<dbReference type="EMBL" id="MUJZ01024501">
    <property type="protein sequence ID" value="OTF79174.1"/>
    <property type="molecule type" value="Genomic_DNA"/>
</dbReference>
<accession>A0A1Y3BGK3</accession>
<evidence type="ECO:0000313" key="2">
    <source>
        <dbReference type="Proteomes" id="UP000194236"/>
    </source>
</evidence>
<name>A0A1Y3BGK3_EURMA</name>
<comment type="caution">
    <text evidence="1">The sequence shown here is derived from an EMBL/GenBank/DDBJ whole genome shotgun (WGS) entry which is preliminary data.</text>
</comment>
<gene>
    <name evidence="1" type="ORF">BLA29_004674</name>
</gene>
<dbReference type="Proteomes" id="UP000194236">
    <property type="component" value="Unassembled WGS sequence"/>
</dbReference>